<evidence type="ECO:0000313" key="5">
    <source>
        <dbReference type="Proteomes" id="UP000186601"/>
    </source>
</evidence>
<feature type="transmembrane region" description="Helical" evidence="2">
    <location>
        <begin position="227"/>
        <end position="245"/>
    </location>
</feature>
<accession>A0A2R6P2F7</accession>
<dbReference type="Pfam" id="PF20153">
    <property type="entry name" value="DUF6535"/>
    <property type="match status" value="1"/>
</dbReference>
<feature type="transmembrane region" description="Helical" evidence="2">
    <location>
        <begin position="133"/>
        <end position="152"/>
    </location>
</feature>
<feature type="domain" description="DUF6535" evidence="3">
    <location>
        <begin position="32"/>
        <end position="214"/>
    </location>
</feature>
<feature type="region of interest" description="Disordered" evidence="1">
    <location>
        <begin position="280"/>
        <end position="303"/>
    </location>
</feature>
<feature type="compositionally biased region" description="Basic and acidic residues" evidence="1">
    <location>
        <begin position="285"/>
        <end position="303"/>
    </location>
</feature>
<dbReference type="Proteomes" id="UP000186601">
    <property type="component" value="Unassembled WGS sequence"/>
</dbReference>
<sequence>MDDKQAYEGNIRYVVSQRPEGGYVISEMSSGWSEMAQTVKEVDDGKIRDCKEDIDTLLVFAGLFSAIMTAFLIESYQLLLPSDTTTTIDLLKQISSQTHSYTISNSSLNSTVLPLSDSTEPFEPPLSAIRINVLWFASLIFSLVSASFGILVKQWLREYLAVDNTSPLARLRVRQFRYPGLADWKVFEIAAVLPLLLQLSLGLFLLGLCIFTWSIHPTVGKTSTPIIAGWAFLFTGVTFAPVFSARCPYKTTLLKAPLKSLRVLLRKTRPFLSRTSWKMMNRKQCPPEKHGEPKSEPQHAQEDGKHILSLEEDVAVTDEMNDPEILAAVDTILLDDDLLRTTMWESLQQTILTPSGVMKFVFKAINNRLQQDIVSPFTSILDLRKLTKRGWGAIIDITAGTLNRNFDSGTPLPNWMEEALIILISLSDFPLTLNGNRALSRWMSPETREHASRIIASHTPSFESLTHVLRRLRIAFKLFPPQDPPVCIGLIMRDRIADGNQTTTFAELMRTHPEVSEETVDAILSILLDVFTREFSNPAGFQWTQYGTSLALYTILSIPAPSSARRDVSLLLSTLLKRGDLLYRFMTHLGPLDPTYRAFEPGASSNFAFAYIDSDIAGRRTILDNQISVLGNCHQGPGFWPLSPVYLCRVYVKMLDTIRKNGAFNAELRPQWQDLWTKTAIAISRLKSRNGGAEEHPKLAEECLRCLTDLDGGIPLKFQDGDIIGHDTGAEPMVDYTTWLEAFKPKDSIFPDDIFDSLSTFVPVDVAPTFNRVRRIRNVRTCKQAFSSCIRGTALSDNSTQPQRVAFGAQPIVSGSDLLSFEKDGTLDYDFLHTTIWDASHQSPPALSDVIKFVLEVIQRRLPENTPLSLRTSILDLRQVTETAVWNSIVDMVADLLICNSPFQPSPQGWMEDALVILISTSDYPLTLNGNRALSLWMSQEVRERASHIIASHTPDWESFTHVIRRLRVAFALLSPQDPSACVAYIIRERIADGSRIMPYGNMIRMHPEVPEDTVHAILLILVDICTRELSNPAGFQWSQWGTSFALYVILSTQVPRPARQDISMLLRNLLTSSDLSYLCTYHLASLRPDLRAFEPIASSTLAFVYIESDVPGRQTIVDHQLSHLVHYIEGSYDGPDYWPVSPWQQLWDQTTGAITQLKTKSYDAKDHQEVAEDCFSLLQDLDSRPSLKLQGGNSVPGNEQYEDASSEEDYECWLERFKSEDSLFPDDLFKALASFVPEGIAWKFYRVRRIQHMYWATNLASVSAKDVSDGLPVVCVRRGSYPQRSLLLREL</sequence>
<reference evidence="4 5" key="1">
    <citation type="submission" date="2018-02" db="EMBL/GenBank/DDBJ databases">
        <title>Genome sequence of the basidiomycete white-rot fungus Phlebia centrifuga.</title>
        <authorList>
            <person name="Granchi Z."/>
            <person name="Peng M."/>
            <person name="de Vries R.P."/>
            <person name="Hilden K."/>
            <person name="Makela M.R."/>
            <person name="Grigoriev I."/>
            <person name="Riley R."/>
        </authorList>
    </citation>
    <scope>NUCLEOTIDE SEQUENCE [LARGE SCALE GENOMIC DNA]</scope>
    <source>
        <strain evidence="4 5">FBCC195</strain>
    </source>
</reference>
<proteinExistence type="predicted"/>
<feature type="transmembrane region" description="Helical" evidence="2">
    <location>
        <begin position="56"/>
        <end position="73"/>
    </location>
</feature>
<dbReference type="EMBL" id="MLYV02000533">
    <property type="protein sequence ID" value="PSR84470.1"/>
    <property type="molecule type" value="Genomic_DNA"/>
</dbReference>
<comment type="caution">
    <text evidence="4">The sequence shown here is derived from an EMBL/GenBank/DDBJ whole genome shotgun (WGS) entry which is preliminary data.</text>
</comment>
<dbReference type="InterPro" id="IPR045338">
    <property type="entry name" value="DUF6535"/>
</dbReference>
<evidence type="ECO:0000259" key="3">
    <source>
        <dbReference type="Pfam" id="PF20153"/>
    </source>
</evidence>
<keyword evidence="2" id="KW-0812">Transmembrane</keyword>
<gene>
    <name evidence="4" type="ORF">PHLCEN_2v5428</name>
</gene>
<evidence type="ECO:0000256" key="1">
    <source>
        <dbReference type="SAM" id="MobiDB-lite"/>
    </source>
</evidence>
<name>A0A2R6P2F7_9APHY</name>
<keyword evidence="2" id="KW-1133">Transmembrane helix</keyword>
<keyword evidence="5" id="KW-1185">Reference proteome</keyword>
<protein>
    <recommendedName>
        <fullName evidence="3">DUF6535 domain-containing protein</fullName>
    </recommendedName>
</protein>
<evidence type="ECO:0000256" key="2">
    <source>
        <dbReference type="SAM" id="Phobius"/>
    </source>
</evidence>
<dbReference type="OrthoDB" id="3219854at2759"/>
<feature type="transmembrane region" description="Helical" evidence="2">
    <location>
        <begin position="186"/>
        <end position="215"/>
    </location>
</feature>
<organism evidence="4 5">
    <name type="scientific">Hermanssonia centrifuga</name>
    <dbReference type="NCBI Taxonomy" id="98765"/>
    <lineage>
        <taxon>Eukaryota</taxon>
        <taxon>Fungi</taxon>
        <taxon>Dikarya</taxon>
        <taxon>Basidiomycota</taxon>
        <taxon>Agaricomycotina</taxon>
        <taxon>Agaricomycetes</taxon>
        <taxon>Polyporales</taxon>
        <taxon>Meruliaceae</taxon>
        <taxon>Hermanssonia</taxon>
    </lineage>
</organism>
<evidence type="ECO:0000313" key="4">
    <source>
        <dbReference type="EMBL" id="PSR84470.1"/>
    </source>
</evidence>
<keyword evidence="2" id="KW-0472">Membrane</keyword>